<keyword evidence="11" id="KW-1185">Reference proteome</keyword>
<evidence type="ECO:0000256" key="5">
    <source>
        <dbReference type="ARBA" id="ARBA00023124"/>
    </source>
</evidence>
<dbReference type="AlphaFoldDB" id="X7FCU4"/>
<keyword evidence="7" id="KW-0456">Lyase</keyword>
<dbReference type="EC" id="3.4.-.-" evidence="8"/>
<dbReference type="GO" id="GO:0006508">
    <property type="term" value="P:proteolysis"/>
    <property type="evidence" value="ECO:0007669"/>
    <property type="project" value="UniProtKB-KW"/>
</dbReference>
<dbReference type="GO" id="GO:0008233">
    <property type="term" value="F:peptidase activity"/>
    <property type="evidence" value="ECO:0007669"/>
    <property type="project" value="UniProtKB-KW"/>
</dbReference>
<evidence type="ECO:0000256" key="3">
    <source>
        <dbReference type="ARBA" id="ARBA00022763"/>
    </source>
</evidence>
<accession>X7FCU4</accession>
<keyword evidence="3" id="KW-0227">DNA damage</keyword>
<comment type="similarity">
    <text evidence="1 8">Belongs to the SOS response-associated peptidase family.</text>
</comment>
<keyword evidence="5" id="KW-0190">Covalent protein-DNA linkage</keyword>
<dbReference type="PATRIC" id="fig|1449351.3.peg.1110"/>
<dbReference type="SUPFAM" id="SSF143081">
    <property type="entry name" value="BB1717-like"/>
    <property type="match status" value="1"/>
</dbReference>
<evidence type="ECO:0000256" key="2">
    <source>
        <dbReference type="ARBA" id="ARBA00022670"/>
    </source>
</evidence>
<comment type="caution">
    <text evidence="10">The sequence shown here is derived from an EMBL/GenBank/DDBJ whole genome shotgun (WGS) entry which is preliminary data.</text>
</comment>
<organism evidence="10 11">
    <name type="scientific">Roseivivax isoporae LMG 25204</name>
    <dbReference type="NCBI Taxonomy" id="1449351"/>
    <lineage>
        <taxon>Bacteria</taxon>
        <taxon>Pseudomonadati</taxon>
        <taxon>Pseudomonadota</taxon>
        <taxon>Alphaproteobacteria</taxon>
        <taxon>Rhodobacterales</taxon>
        <taxon>Roseobacteraceae</taxon>
        <taxon>Roseivivax</taxon>
    </lineage>
</organism>
<dbReference type="Gene3D" id="3.90.1680.10">
    <property type="entry name" value="SOS response associated peptidase-like"/>
    <property type="match status" value="1"/>
</dbReference>
<evidence type="ECO:0000256" key="8">
    <source>
        <dbReference type="RuleBase" id="RU364100"/>
    </source>
</evidence>
<gene>
    <name evidence="10" type="ORF">RISW2_19905</name>
</gene>
<dbReference type="InterPro" id="IPR036590">
    <property type="entry name" value="SRAP-like"/>
</dbReference>
<evidence type="ECO:0000256" key="1">
    <source>
        <dbReference type="ARBA" id="ARBA00008136"/>
    </source>
</evidence>
<evidence type="ECO:0000256" key="7">
    <source>
        <dbReference type="ARBA" id="ARBA00023239"/>
    </source>
</evidence>
<reference evidence="10 11" key="1">
    <citation type="submission" date="2014-01" db="EMBL/GenBank/DDBJ databases">
        <title>Roseivivax isoporae LMG 25204 Genome Sequencing.</title>
        <authorList>
            <person name="Lai Q."/>
            <person name="Li G."/>
            <person name="Shao Z."/>
        </authorList>
    </citation>
    <scope>NUCLEOTIDE SEQUENCE [LARGE SCALE GENOMIC DNA]</scope>
    <source>
        <strain evidence="10 11">LMG 25204</strain>
    </source>
</reference>
<keyword evidence="2 8" id="KW-0645">Protease</keyword>
<proteinExistence type="inferred from homology"/>
<dbReference type="Pfam" id="PF02586">
    <property type="entry name" value="SRAP"/>
    <property type="match status" value="1"/>
</dbReference>
<dbReference type="EMBL" id="JAME01000006">
    <property type="protein sequence ID" value="ETX29916.1"/>
    <property type="molecule type" value="Genomic_DNA"/>
</dbReference>
<dbReference type="GO" id="GO:0016829">
    <property type="term" value="F:lyase activity"/>
    <property type="evidence" value="ECO:0007669"/>
    <property type="project" value="UniProtKB-KW"/>
</dbReference>
<dbReference type="GO" id="GO:0003697">
    <property type="term" value="F:single-stranded DNA binding"/>
    <property type="evidence" value="ECO:0007669"/>
    <property type="project" value="InterPro"/>
</dbReference>
<dbReference type="RefSeq" id="WP_043767640.1">
    <property type="nucleotide sequence ID" value="NZ_JAME01000006.1"/>
</dbReference>
<dbReference type="PANTHER" id="PTHR13604:SF0">
    <property type="entry name" value="ABASIC SITE PROCESSING PROTEIN HMCES"/>
    <property type="match status" value="1"/>
</dbReference>
<evidence type="ECO:0000256" key="9">
    <source>
        <dbReference type="SAM" id="MobiDB-lite"/>
    </source>
</evidence>
<dbReference type="STRING" id="1449351.RISW2_19905"/>
<dbReference type="InterPro" id="IPR003738">
    <property type="entry name" value="SRAP"/>
</dbReference>
<sequence length="204" mass="21919">MPGRLFLTRPLAEVAQAAGMAPPAGGPDDGPRPNIAPGQEVTALTAGGFRRMRWGLIPQGRRNARGRPVMETLVNARSETLFDKTAFAGLHRAAVPVDGWYEWTGARGRKTAWAIRDSGGDTLWMAAVWDVWQAPGGVEVAQFATVTCAPNADIAPVHERMGVILTRDCVDAWIAGAEEEARALMVPWPEGRLSVARTQDPNAA</sequence>
<evidence type="ECO:0000256" key="4">
    <source>
        <dbReference type="ARBA" id="ARBA00022801"/>
    </source>
</evidence>
<feature type="region of interest" description="Disordered" evidence="9">
    <location>
        <begin position="19"/>
        <end position="38"/>
    </location>
</feature>
<dbReference type="GO" id="GO:0106300">
    <property type="term" value="P:protein-DNA covalent cross-linking repair"/>
    <property type="evidence" value="ECO:0007669"/>
    <property type="project" value="InterPro"/>
</dbReference>
<dbReference type="OrthoDB" id="9782620at2"/>
<name>X7FCU4_9RHOB</name>
<evidence type="ECO:0000313" key="10">
    <source>
        <dbReference type="EMBL" id="ETX29916.1"/>
    </source>
</evidence>
<protein>
    <recommendedName>
        <fullName evidence="8">Abasic site processing protein</fullName>
        <ecNumber evidence="8">3.4.-.-</ecNumber>
    </recommendedName>
</protein>
<evidence type="ECO:0000256" key="6">
    <source>
        <dbReference type="ARBA" id="ARBA00023125"/>
    </source>
</evidence>
<dbReference type="eggNOG" id="COG2135">
    <property type="taxonomic scope" value="Bacteria"/>
</dbReference>
<keyword evidence="6" id="KW-0238">DNA-binding</keyword>
<dbReference type="PANTHER" id="PTHR13604">
    <property type="entry name" value="DC12-RELATED"/>
    <property type="match status" value="1"/>
</dbReference>
<keyword evidence="4 8" id="KW-0378">Hydrolase</keyword>
<dbReference type="Proteomes" id="UP000023430">
    <property type="component" value="Unassembled WGS sequence"/>
</dbReference>
<evidence type="ECO:0000313" key="11">
    <source>
        <dbReference type="Proteomes" id="UP000023430"/>
    </source>
</evidence>